<dbReference type="RefSeq" id="WP_187748175.1">
    <property type="nucleotide sequence ID" value="NZ_CP060828.1"/>
</dbReference>
<evidence type="ECO:0000256" key="2">
    <source>
        <dbReference type="ARBA" id="ARBA00022801"/>
    </source>
</evidence>
<dbReference type="InterPro" id="IPR016191">
    <property type="entry name" value="Ribonuclease/ribotoxin"/>
</dbReference>
<evidence type="ECO:0000313" key="5">
    <source>
        <dbReference type="Proteomes" id="UP000516052"/>
    </source>
</evidence>
<evidence type="ECO:0000256" key="3">
    <source>
        <dbReference type="SAM" id="MobiDB-lite"/>
    </source>
</evidence>
<dbReference type="EMBL" id="CP060828">
    <property type="protein sequence ID" value="QNP71201.1"/>
    <property type="molecule type" value="Genomic_DNA"/>
</dbReference>
<evidence type="ECO:0000313" key="4">
    <source>
        <dbReference type="EMBL" id="QNP71201.1"/>
    </source>
</evidence>
<gene>
    <name evidence="4" type="ORF">IAG44_18325</name>
</gene>
<name>A0A7H0IEI5_9ACTN</name>
<dbReference type="GO" id="GO:0003723">
    <property type="term" value="F:RNA binding"/>
    <property type="evidence" value="ECO:0007669"/>
    <property type="project" value="InterPro"/>
</dbReference>
<dbReference type="AlphaFoldDB" id="A0A7H0IEI5"/>
<dbReference type="GO" id="GO:0016787">
    <property type="term" value="F:hydrolase activity"/>
    <property type="evidence" value="ECO:0007669"/>
    <property type="project" value="UniProtKB-KW"/>
</dbReference>
<organism evidence="4 5">
    <name type="scientific">Streptomyces roseirectus</name>
    <dbReference type="NCBI Taxonomy" id="2768066"/>
    <lineage>
        <taxon>Bacteria</taxon>
        <taxon>Bacillati</taxon>
        <taxon>Actinomycetota</taxon>
        <taxon>Actinomycetes</taxon>
        <taxon>Kitasatosporales</taxon>
        <taxon>Streptomycetaceae</taxon>
        <taxon>Streptomyces</taxon>
    </lineage>
</organism>
<proteinExistence type="predicted"/>
<keyword evidence="5" id="KW-1185">Reference proteome</keyword>
<feature type="region of interest" description="Disordered" evidence="3">
    <location>
        <begin position="1"/>
        <end position="21"/>
    </location>
</feature>
<dbReference type="Proteomes" id="UP000516052">
    <property type="component" value="Chromosome"/>
</dbReference>
<dbReference type="Gene3D" id="3.10.450.30">
    <property type="entry name" value="Microbial ribonucleases"/>
    <property type="match status" value="1"/>
</dbReference>
<evidence type="ECO:0000256" key="1">
    <source>
        <dbReference type="ARBA" id="ARBA00022722"/>
    </source>
</evidence>
<protein>
    <submittedName>
        <fullName evidence="4">Uncharacterized protein</fullName>
    </submittedName>
</protein>
<keyword evidence="1" id="KW-0540">Nuclease</keyword>
<keyword evidence="2" id="KW-0378">Hydrolase</keyword>
<sequence length="214" mass="23575">MSTSPAPVSAPDAAHRKKSRLRGRRALTVAGVLLALVGGAAGTAIAQPPPGACRQWCNNPPGGTPTITNQEWDDAEQAADFWANHQVDPHFTWGVGRLNDANGHGWPGQAQGGRWFDFWDSAAHAWRNIYYGGTFNDRGGDLAAFEQQARHEPSSRAFSTGNGRTAPYVEYDIDEHTSTRSQDRGLRRIIRNPLTGNVFATWDHYQTFAWLGKY</sequence>
<reference evidence="4 5" key="1">
    <citation type="submission" date="2020-08" db="EMBL/GenBank/DDBJ databases">
        <title>A novel species.</title>
        <authorList>
            <person name="Gao J."/>
        </authorList>
    </citation>
    <scope>NUCLEOTIDE SEQUENCE [LARGE SCALE GENOMIC DNA]</scope>
    <source>
        <strain evidence="4 5">CRXT-G-22</strain>
    </source>
</reference>
<dbReference type="SUPFAM" id="SSF53933">
    <property type="entry name" value="Microbial ribonucleases"/>
    <property type="match status" value="1"/>
</dbReference>
<dbReference type="KEGG" id="sroi:IAG44_18325"/>
<dbReference type="GO" id="GO:0004540">
    <property type="term" value="F:RNA nuclease activity"/>
    <property type="evidence" value="ECO:0007669"/>
    <property type="project" value="InterPro"/>
</dbReference>
<accession>A0A7H0IEI5</accession>